<gene>
    <name evidence="8" type="ORF">HLVA_17790</name>
</gene>
<evidence type="ECO:0000256" key="2">
    <source>
        <dbReference type="ARBA" id="ARBA00023012"/>
    </source>
</evidence>
<organism evidence="8 9">
    <name type="scientific">Haliovirga abyssi</name>
    <dbReference type="NCBI Taxonomy" id="2996794"/>
    <lineage>
        <taxon>Bacteria</taxon>
        <taxon>Fusobacteriati</taxon>
        <taxon>Fusobacteriota</taxon>
        <taxon>Fusobacteriia</taxon>
        <taxon>Fusobacteriales</taxon>
        <taxon>Haliovirgaceae</taxon>
        <taxon>Haliovirga</taxon>
    </lineage>
</organism>
<keyword evidence="3 5" id="KW-0238">DNA-binding</keyword>
<dbReference type="GO" id="GO:0000156">
    <property type="term" value="F:phosphorelay response regulator activity"/>
    <property type="evidence" value="ECO:0007669"/>
    <property type="project" value="TreeGrafter"/>
</dbReference>
<dbReference type="InterPro" id="IPR001867">
    <property type="entry name" value="OmpR/PhoB-type_DNA-bd"/>
</dbReference>
<feature type="domain" description="OmpR/PhoB-type" evidence="7">
    <location>
        <begin position="133"/>
        <end position="230"/>
    </location>
</feature>
<dbReference type="PANTHER" id="PTHR48111">
    <property type="entry name" value="REGULATOR OF RPOS"/>
    <property type="match status" value="1"/>
</dbReference>
<keyword evidence="2" id="KW-0902">Two-component regulatory system</keyword>
<keyword evidence="1 4" id="KW-0597">Phosphoprotein</keyword>
<proteinExistence type="predicted"/>
<dbReference type="InterPro" id="IPR036388">
    <property type="entry name" value="WH-like_DNA-bd_sf"/>
</dbReference>
<sequence>MKILIIEDSKLVSLLIKEMLINEGYKIITAKTGLEGLERIKEDKPNLILLDKGLPDIDGLDICKEIYNKLDKYGNIPIIIISGMSGEEIEEESLMSGAIDFIEKPIDMKKLKLKIRNIKSLMINFKNKIKIENNFIEYYSLKINQSSREIYYENKNVNLERKEYELLVYLTKNRDKIKFREELMNEIWGSDYIKGTDRVIDTCICKLRNKIPILKNNLKTLRGVGYVLKSKN</sequence>
<dbReference type="SUPFAM" id="SSF52172">
    <property type="entry name" value="CheY-like"/>
    <property type="match status" value="1"/>
</dbReference>
<feature type="modified residue" description="4-aspartylphosphate" evidence="4">
    <location>
        <position position="51"/>
    </location>
</feature>
<dbReference type="Proteomes" id="UP001321582">
    <property type="component" value="Chromosome"/>
</dbReference>
<feature type="DNA-binding region" description="OmpR/PhoB-type" evidence="5">
    <location>
        <begin position="133"/>
        <end position="230"/>
    </location>
</feature>
<dbReference type="GO" id="GO:0006355">
    <property type="term" value="P:regulation of DNA-templated transcription"/>
    <property type="evidence" value="ECO:0007669"/>
    <property type="project" value="InterPro"/>
</dbReference>
<dbReference type="RefSeq" id="WP_307904049.1">
    <property type="nucleotide sequence ID" value="NZ_AP027059.1"/>
</dbReference>
<name>A0AAU9E401_9FUSO</name>
<evidence type="ECO:0000256" key="3">
    <source>
        <dbReference type="ARBA" id="ARBA00023125"/>
    </source>
</evidence>
<evidence type="ECO:0000259" key="7">
    <source>
        <dbReference type="PROSITE" id="PS51755"/>
    </source>
</evidence>
<dbReference type="Pfam" id="PF00486">
    <property type="entry name" value="Trans_reg_C"/>
    <property type="match status" value="1"/>
</dbReference>
<evidence type="ECO:0000256" key="4">
    <source>
        <dbReference type="PROSITE-ProRule" id="PRU00169"/>
    </source>
</evidence>
<dbReference type="PROSITE" id="PS51755">
    <property type="entry name" value="OMPR_PHOB"/>
    <property type="match status" value="1"/>
</dbReference>
<feature type="domain" description="Response regulatory" evidence="6">
    <location>
        <begin position="2"/>
        <end position="119"/>
    </location>
</feature>
<evidence type="ECO:0000256" key="5">
    <source>
        <dbReference type="PROSITE-ProRule" id="PRU01091"/>
    </source>
</evidence>
<dbReference type="SMART" id="SM00448">
    <property type="entry name" value="REC"/>
    <property type="match status" value="1"/>
</dbReference>
<dbReference type="GO" id="GO:0032993">
    <property type="term" value="C:protein-DNA complex"/>
    <property type="evidence" value="ECO:0007669"/>
    <property type="project" value="TreeGrafter"/>
</dbReference>
<dbReference type="InterPro" id="IPR011006">
    <property type="entry name" value="CheY-like_superfamily"/>
</dbReference>
<evidence type="ECO:0000259" key="6">
    <source>
        <dbReference type="PROSITE" id="PS50110"/>
    </source>
</evidence>
<dbReference type="InterPro" id="IPR001789">
    <property type="entry name" value="Sig_transdc_resp-reg_receiver"/>
</dbReference>
<dbReference type="GO" id="GO:0000976">
    <property type="term" value="F:transcription cis-regulatory region binding"/>
    <property type="evidence" value="ECO:0007669"/>
    <property type="project" value="TreeGrafter"/>
</dbReference>
<dbReference type="SMART" id="SM00862">
    <property type="entry name" value="Trans_reg_C"/>
    <property type="match status" value="1"/>
</dbReference>
<evidence type="ECO:0000313" key="8">
    <source>
        <dbReference type="EMBL" id="BDU51210.1"/>
    </source>
</evidence>
<dbReference type="CDD" id="cd00383">
    <property type="entry name" value="trans_reg_C"/>
    <property type="match status" value="1"/>
</dbReference>
<reference evidence="8 9" key="1">
    <citation type="submission" date="2022-11" db="EMBL/GenBank/DDBJ databases">
        <title>Haliovirga abyssi gen. nov., sp. nov., a mesophilic fermentative bacterium isolated from the Iheya North hydrothermal field and the proposal of Haliovirgaceae fam. nov.</title>
        <authorList>
            <person name="Miyazaki U."/>
            <person name="Tame A."/>
            <person name="Miyazaki J."/>
            <person name="Takai K."/>
            <person name="Sawayama S."/>
            <person name="Kitajima M."/>
            <person name="Okamoto A."/>
            <person name="Nakagawa S."/>
        </authorList>
    </citation>
    <scope>NUCLEOTIDE SEQUENCE [LARGE SCALE GENOMIC DNA]</scope>
    <source>
        <strain evidence="8 9">IC12</strain>
    </source>
</reference>
<protein>
    <submittedName>
        <fullName evidence="8">DNA-binding response regulator</fullName>
    </submittedName>
</protein>
<dbReference type="EMBL" id="AP027059">
    <property type="protein sequence ID" value="BDU51210.1"/>
    <property type="molecule type" value="Genomic_DNA"/>
</dbReference>
<dbReference type="PANTHER" id="PTHR48111:SF40">
    <property type="entry name" value="PHOSPHATE REGULON TRANSCRIPTIONAL REGULATORY PROTEIN PHOB"/>
    <property type="match status" value="1"/>
</dbReference>
<keyword evidence="9" id="KW-1185">Reference proteome</keyword>
<dbReference type="KEGG" id="haby:HLVA_17790"/>
<accession>A0AAU9E401</accession>
<dbReference type="InterPro" id="IPR039420">
    <property type="entry name" value="WalR-like"/>
</dbReference>
<dbReference type="Pfam" id="PF00072">
    <property type="entry name" value="Response_reg"/>
    <property type="match status" value="1"/>
</dbReference>
<dbReference type="GO" id="GO:0005829">
    <property type="term" value="C:cytosol"/>
    <property type="evidence" value="ECO:0007669"/>
    <property type="project" value="TreeGrafter"/>
</dbReference>
<evidence type="ECO:0000256" key="1">
    <source>
        <dbReference type="ARBA" id="ARBA00022553"/>
    </source>
</evidence>
<dbReference type="PROSITE" id="PS50110">
    <property type="entry name" value="RESPONSE_REGULATORY"/>
    <property type="match status" value="1"/>
</dbReference>
<evidence type="ECO:0000313" key="9">
    <source>
        <dbReference type="Proteomes" id="UP001321582"/>
    </source>
</evidence>
<dbReference type="Gene3D" id="1.10.10.10">
    <property type="entry name" value="Winged helix-like DNA-binding domain superfamily/Winged helix DNA-binding domain"/>
    <property type="match status" value="1"/>
</dbReference>
<dbReference type="Gene3D" id="3.40.50.2300">
    <property type="match status" value="1"/>
</dbReference>
<dbReference type="AlphaFoldDB" id="A0AAU9E401"/>